<dbReference type="InterPro" id="IPR038883">
    <property type="entry name" value="AN11006-like"/>
</dbReference>
<evidence type="ECO:0000313" key="2">
    <source>
        <dbReference type="EMBL" id="CAK4030770.1"/>
    </source>
</evidence>
<feature type="region of interest" description="Disordered" evidence="1">
    <location>
        <begin position="1"/>
        <end position="63"/>
    </location>
</feature>
<proteinExistence type="predicted"/>
<protein>
    <submittedName>
        <fullName evidence="2">Uncharacterized protein</fullName>
    </submittedName>
</protein>
<organism evidence="2 3">
    <name type="scientific">Lecanosticta acicola</name>
    <dbReference type="NCBI Taxonomy" id="111012"/>
    <lineage>
        <taxon>Eukaryota</taxon>
        <taxon>Fungi</taxon>
        <taxon>Dikarya</taxon>
        <taxon>Ascomycota</taxon>
        <taxon>Pezizomycotina</taxon>
        <taxon>Dothideomycetes</taxon>
        <taxon>Dothideomycetidae</taxon>
        <taxon>Mycosphaerellales</taxon>
        <taxon>Mycosphaerellaceae</taxon>
        <taxon>Lecanosticta</taxon>
    </lineage>
</organism>
<dbReference type="PANTHER" id="PTHR42085">
    <property type="entry name" value="F-BOX DOMAIN-CONTAINING PROTEIN"/>
    <property type="match status" value="1"/>
</dbReference>
<gene>
    <name evidence="2" type="ORF">LECACI_7A005928</name>
</gene>
<reference evidence="2" key="1">
    <citation type="submission" date="2023-11" db="EMBL/GenBank/DDBJ databases">
        <authorList>
            <person name="Alioto T."/>
            <person name="Alioto T."/>
            <person name="Gomez Garrido J."/>
        </authorList>
    </citation>
    <scope>NUCLEOTIDE SEQUENCE</scope>
</reference>
<accession>A0AAI8Z1K8</accession>
<comment type="caution">
    <text evidence="2">The sequence shown here is derived from an EMBL/GenBank/DDBJ whole genome shotgun (WGS) entry which is preliminary data.</text>
</comment>
<dbReference type="Proteomes" id="UP001296104">
    <property type="component" value="Unassembled WGS sequence"/>
</dbReference>
<evidence type="ECO:0000313" key="3">
    <source>
        <dbReference type="Proteomes" id="UP001296104"/>
    </source>
</evidence>
<dbReference type="AlphaFoldDB" id="A0AAI8Z1K8"/>
<dbReference type="PANTHER" id="PTHR42085:SF8">
    <property type="entry name" value="F-BOX DOMAIN-CONTAINING PROTEIN"/>
    <property type="match status" value="1"/>
</dbReference>
<sequence>MPPKDSKAKPNGKVEKTEKKPPVTPEKPKGKVKAEQSPAKKATPKATPRKSQPRSVEFKSLATDQGGTIPVDVGIEGVSGQAIQNKFGTFGQLVNLQAPDKFNVVKTVLLDDGPYQGYQAIIIKPAQPFRFLELDKEIRARVYKEYFACKGIINEPIVLDGKRSTNKEAYAKSYADGNKNRVALLAVCKEIKSEATEILYTQTLKFDSTATLMDFLSSLETEQRARLQDIEIRNFNRATARNTLNLLAEATNLKRVHFDFGVSTETDPGKAAKAFHAETYKFFKVLGASKEGGPTAVVEILNFTKSAFAPKEGKNTWTEEMVEEFKEALKSKVK</sequence>
<keyword evidence="3" id="KW-1185">Reference proteome</keyword>
<name>A0AAI8Z1K8_9PEZI</name>
<evidence type="ECO:0000256" key="1">
    <source>
        <dbReference type="SAM" id="MobiDB-lite"/>
    </source>
</evidence>
<feature type="compositionally biased region" description="Basic and acidic residues" evidence="1">
    <location>
        <begin position="1"/>
        <end position="34"/>
    </location>
</feature>
<dbReference type="EMBL" id="CAVMBE010000040">
    <property type="protein sequence ID" value="CAK4030770.1"/>
    <property type="molecule type" value="Genomic_DNA"/>
</dbReference>